<dbReference type="InterPro" id="IPR012452">
    <property type="entry name" value="DUF1657"/>
</dbReference>
<dbReference type="OrthoDB" id="2902550at2"/>
<keyword evidence="2" id="KW-1185">Reference proteome</keyword>
<sequence length="68" mass="7629">MTVINDVKTALAGLKSAQASFETFALSTENKQAKQLYQDAATQTQSVIDNVEPRVQQIEQEEPQYKQQ</sequence>
<dbReference type="EMBL" id="SLUB01000085">
    <property type="protein sequence ID" value="THE09344.1"/>
    <property type="molecule type" value="Genomic_DNA"/>
</dbReference>
<dbReference type="Proteomes" id="UP000306477">
    <property type="component" value="Unassembled WGS sequence"/>
</dbReference>
<evidence type="ECO:0000313" key="2">
    <source>
        <dbReference type="Proteomes" id="UP000306477"/>
    </source>
</evidence>
<comment type="caution">
    <text evidence="1">The sequence shown here is derived from an EMBL/GenBank/DDBJ whole genome shotgun (WGS) entry which is preliminary data.</text>
</comment>
<dbReference type="Pfam" id="PF07870">
    <property type="entry name" value="DUF1657"/>
    <property type="match status" value="1"/>
</dbReference>
<reference evidence="1 2" key="1">
    <citation type="journal article" date="2019" name="Indoor Air">
        <title>Impacts of indoor surface finishes on bacterial viability.</title>
        <authorList>
            <person name="Hu J."/>
            <person name="Maamar S.B."/>
            <person name="Glawe A.J."/>
            <person name="Gottel N."/>
            <person name="Gilbert J.A."/>
            <person name="Hartmann E.M."/>
        </authorList>
    </citation>
    <scope>NUCLEOTIDE SEQUENCE [LARGE SCALE GENOMIC DNA]</scope>
    <source>
        <strain evidence="1 2">AF060A6</strain>
    </source>
</reference>
<dbReference type="Gene3D" id="1.20.1260.10">
    <property type="match status" value="1"/>
</dbReference>
<dbReference type="RefSeq" id="WP_136381810.1">
    <property type="nucleotide sequence ID" value="NZ_SLUB01000085.1"/>
</dbReference>
<protein>
    <submittedName>
        <fullName evidence="1">DUF1657 domain-containing protein</fullName>
    </submittedName>
</protein>
<dbReference type="InterPro" id="IPR012347">
    <property type="entry name" value="Ferritin-like"/>
</dbReference>
<name>A0A4S3PJT6_9BACI</name>
<gene>
    <name evidence="1" type="ORF">E1I69_22735</name>
</gene>
<organism evidence="1 2">
    <name type="scientific">Bacillus timonensis</name>
    <dbReference type="NCBI Taxonomy" id="1033734"/>
    <lineage>
        <taxon>Bacteria</taxon>
        <taxon>Bacillati</taxon>
        <taxon>Bacillota</taxon>
        <taxon>Bacilli</taxon>
        <taxon>Bacillales</taxon>
        <taxon>Bacillaceae</taxon>
        <taxon>Bacillus</taxon>
    </lineage>
</organism>
<accession>A0A4S3PJT6</accession>
<evidence type="ECO:0000313" key="1">
    <source>
        <dbReference type="EMBL" id="THE09344.1"/>
    </source>
</evidence>
<dbReference type="AlphaFoldDB" id="A0A4S3PJT6"/>
<proteinExistence type="predicted"/>